<dbReference type="Proteomes" id="UP000199021">
    <property type="component" value="Unassembled WGS sequence"/>
</dbReference>
<sequence>MQDIRTTKFLPHLAFDIVIFGFSGEELKILLLEYHNTGWFALPGGFVGKDEDLDRAVLKGLRERTGLEHIHLEQFHTFGSIERNQPDVMRTILRANGTDPEDVPWMLERFVSVGYYSLIDYTKVQPTPDELSDSLEWYAIDKLPELLFDHEQIVHKALLTLRNNLDTILVGVNMLPERFTIKELQKVHEAILGESLNRSSFQRRMLASGRLARHEKHYSGGSHKAPYLYSFVKT</sequence>
<dbReference type="InterPro" id="IPR015797">
    <property type="entry name" value="NUDIX_hydrolase-like_dom_sf"/>
</dbReference>
<dbReference type="SUPFAM" id="SSF46785">
    <property type="entry name" value="Winged helix' DNA-binding domain"/>
    <property type="match status" value="1"/>
</dbReference>
<proteinExistence type="predicted"/>
<dbReference type="InterPro" id="IPR000086">
    <property type="entry name" value="NUDIX_hydrolase_dom"/>
</dbReference>
<dbReference type="STRING" id="478744.SAMN05444359_11980"/>
<dbReference type="PANTHER" id="PTHR43736:SF4">
    <property type="entry name" value="SLR1690 PROTEIN"/>
    <property type="match status" value="1"/>
</dbReference>
<evidence type="ECO:0000259" key="1">
    <source>
        <dbReference type="PROSITE" id="PS51462"/>
    </source>
</evidence>
<accession>A0A1H9K4P6</accession>
<dbReference type="AlphaFoldDB" id="A0A1H9K4P6"/>
<dbReference type="Pfam" id="PF00293">
    <property type="entry name" value="NUDIX"/>
    <property type="match status" value="1"/>
</dbReference>
<dbReference type="CDD" id="cd18873">
    <property type="entry name" value="NUDIX_NadM_like"/>
    <property type="match status" value="1"/>
</dbReference>
<evidence type="ECO:0000313" key="2">
    <source>
        <dbReference type="EMBL" id="SEQ93873.1"/>
    </source>
</evidence>
<dbReference type="InterPro" id="IPR036390">
    <property type="entry name" value="WH_DNA-bd_sf"/>
</dbReference>
<dbReference type="PROSITE" id="PS51462">
    <property type="entry name" value="NUDIX"/>
    <property type="match status" value="1"/>
</dbReference>
<dbReference type="SUPFAM" id="SSF55811">
    <property type="entry name" value="Nudix"/>
    <property type="match status" value="1"/>
</dbReference>
<dbReference type="Gene3D" id="1.10.10.10">
    <property type="entry name" value="Winged helix-like DNA-binding domain superfamily/Winged helix DNA-binding domain"/>
    <property type="match status" value="1"/>
</dbReference>
<dbReference type="InterPro" id="IPR054105">
    <property type="entry name" value="WHD_NrtR"/>
</dbReference>
<protein>
    <submittedName>
        <fullName evidence="2">ADP-ribose pyrophosphatase YjhB, NUDIX family</fullName>
    </submittedName>
</protein>
<dbReference type="Gene3D" id="3.90.79.10">
    <property type="entry name" value="Nucleoside Triphosphate Pyrophosphohydrolase"/>
    <property type="match status" value="1"/>
</dbReference>
<gene>
    <name evidence="2" type="ORF">SAMN05444359_11980</name>
</gene>
<dbReference type="OrthoDB" id="9786141at2"/>
<dbReference type="RefSeq" id="WP_090170537.1">
    <property type="nucleotide sequence ID" value="NZ_FOFB01000019.1"/>
</dbReference>
<evidence type="ECO:0000313" key="3">
    <source>
        <dbReference type="Proteomes" id="UP000199021"/>
    </source>
</evidence>
<dbReference type="InterPro" id="IPR036388">
    <property type="entry name" value="WH-like_DNA-bd_sf"/>
</dbReference>
<dbReference type="PANTHER" id="PTHR43736">
    <property type="entry name" value="ADP-RIBOSE PYROPHOSPHATASE"/>
    <property type="match status" value="1"/>
</dbReference>
<reference evidence="3" key="1">
    <citation type="submission" date="2016-10" db="EMBL/GenBank/DDBJ databases">
        <authorList>
            <person name="Varghese N."/>
            <person name="Submissions S."/>
        </authorList>
    </citation>
    <scope>NUCLEOTIDE SEQUENCE [LARGE SCALE GENOMIC DNA]</scope>
    <source>
        <strain evidence="3">DSM 24740</strain>
    </source>
</reference>
<dbReference type="InParanoid" id="A0A1H9K4P6"/>
<name>A0A1H9K4P6_9BACT</name>
<organism evidence="2 3">
    <name type="scientific">Neolewinella agarilytica</name>
    <dbReference type="NCBI Taxonomy" id="478744"/>
    <lineage>
        <taxon>Bacteria</taxon>
        <taxon>Pseudomonadati</taxon>
        <taxon>Bacteroidota</taxon>
        <taxon>Saprospiria</taxon>
        <taxon>Saprospirales</taxon>
        <taxon>Lewinellaceae</taxon>
        <taxon>Neolewinella</taxon>
    </lineage>
</organism>
<feature type="domain" description="Nudix hydrolase" evidence="1">
    <location>
        <begin position="10"/>
        <end position="160"/>
    </location>
</feature>
<dbReference type="Pfam" id="PF21906">
    <property type="entry name" value="WHD_NrtR"/>
    <property type="match status" value="1"/>
</dbReference>
<dbReference type="EMBL" id="FOFB01000019">
    <property type="protein sequence ID" value="SEQ93873.1"/>
    <property type="molecule type" value="Genomic_DNA"/>
</dbReference>
<keyword evidence="3" id="KW-1185">Reference proteome</keyword>